<accession>A0A183UMJ4</accession>
<reference evidence="1 2" key="2">
    <citation type="submission" date="2018-11" db="EMBL/GenBank/DDBJ databases">
        <authorList>
            <consortium name="Pathogen Informatics"/>
        </authorList>
    </citation>
    <scope>NUCLEOTIDE SEQUENCE [LARGE SCALE GENOMIC DNA]</scope>
</reference>
<reference evidence="3" key="1">
    <citation type="submission" date="2016-06" db="UniProtKB">
        <authorList>
            <consortium name="WormBaseParasite"/>
        </authorList>
    </citation>
    <scope>IDENTIFICATION</scope>
</reference>
<evidence type="ECO:0000313" key="2">
    <source>
        <dbReference type="Proteomes" id="UP000050794"/>
    </source>
</evidence>
<gene>
    <name evidence="1" type="ORF">TCNE_LOCUS9714</name>
</gene>
<name>A0A183UMJ4_TOXCA</name>
<evidence type="ECO:0000313" key="1">
    <source>
        <dbReference type="EMBL" id="VDM41035.1"/>
    </source>
</evidence>
<protein>
    <submittedName>
        <fullName evidence="1 3">Uncharacterized protein</fullName>
    </submittedName>
</protein>
<keyword evidence="2" id="KW-1185">Reference proteome</keyword>
<dbReference type="Proteomes" id="UP000050794">
    <property type="component" value="Unassembled WGS sequence"/>
</dbReference>
<proteinExistence type="predicted"/>
<dbReference type="WBParaSite" id="TCNE_0000971401-mRNA-1">
    <property type="protein sequence ID" value="TCNE_0000971401-mRNA-1"/>
    <property type="gene ID" value="TCNE_0000971401"/>
</dbReference>
<evidence type="ECO:0000313" key="3">
    <source>
        <dbReference type="WBParaSite" id="TCNE_0000971401-mRNA-1"/>
    </source>
</evidence>
<dbReference type="AlphaFoldDB" id="A0A183UMJ4"/>
<organism evidence="2 3">
    <name type="scientific">Toxocara canis</name>
    <name type="common">Canine roundworm</name>
    <dbReference type="NCBI Taxonomy" id="6265"/>
    <lineage>
        <taxon>Eukaryota</taxon>
        <taxon>Metazoa</taxon>
        <taxon>Ecdysozoa</taxon>
        <taxon>Nematoda</taxon>
        <taxon>Chromadorea</taxon>
        <taxon>Rhabditida</taxon>
        <taxon>Spirurina</taxon>
        <taxon>Ascaridomorpha</taxon>
        <taxon>Ascaridoidea</taxon>
        <taxon>Toxocaridae</taxon>
        <taxon>Toxocara</taxon>
    </lineage>
</organism>
<dbReference type="EMBL" id="UYWY01020261">
    <property type="protein sequence ID" value="VDM41035.1"/>
    <property type="molecule type" value="Genomic_DNA"/>
</dbReference>
<sequence>MSCCWTARSIGGGQHDELLVDSTTSCGWSPRWITGGQLDELLVDSAMKSSWTARRAAGGRHHELLVDSTMSCWWILLVIIERQQIALLHFNLGFGEYFGLIQSMDFWVMYRVGVADYCWGAAVWLARPFHWA</sequence>